<reference evidence="4" key="1">
    <citation type="submission" date="2017-09" db="EMBL/GenBank/DDBJ databases">
        <authorList>
            <person name="Regsiter A."/>
            <person name="William W."/>
        </authorList>
    </citation>
    <scope>NUCLEOTIDE SEQUENCE [LARGE SCALE GENOMIC DNA]</scope>
    <source>
        <strain evidence="4">500-1</strain>
    </source>
</reference>
<dbReference type="InterPro" id="IPR011992">
    <property type="entry name" value="EF-hand-dom_pair"/>
</dbReference>
<evidence type="ECO:0000313" key="3">
    <source>
        <dbReference type="EMBL" id="SOB58638.1"/>
    </source>
</evidence>
<protein>
    <recommendedName>
        <fullName evidence="2">EF-hand domain-containing protein</fullName>
    </recommendedName>
</protein>
<accession>A0A2C8F7B2</accession>
<dbReference type="KEGG" id="pprf:DPRO_1738"/>
<keyword evidence="4" id="KW-1185">Reference proteome</keyword>
<dbReference type="AlphaFoldDB" id="A0A2C8F7B2"/>
<dbReference type="Pfam" id="PF13202">
    <property type="entry name" value="EF-hand_5"/>
    <property type="match status" value="1"/>
</dbReference>
<dbReference type="PROSITE" id="PS00018">
    <property type="entry name" value="EF_HAND_1"/>
    <property type="match status" value="2"/>
</dbReference>
<evidence type="ECO:0000259" key="2">
    <source>
        <dbReference type="PROSITE" id="PS50222"/>
    </source>
</evidence>
<feature type="chain" id="PRO_5012383638" description="EF-hand domain-containing protein" evidence="1">
    <location>
        <begin position="21"/>
        <end position="86"/>
    </location>
</feature>
<feature type="domain" description="EF-hand" evidence="2">
    <location>
        <begin position="19"/>
        <end position="54"/>
    </location>
</feature>
<dbReference type="GO" id="GO:0005509">
    <property type="term" value="F:calcium ion binding"/>
    <property type="evidence" value="ECO:0007669"/>
    <property type="project" value="InterPro"/>
</dbReference>
<dbReference type="OrthoDB" id="5465229at2"/>
<evidence type="ECO:0000313" key="4">
    <source>
        <dbReference type="Proteomes" id="UP000219215"/>
    </source>
</evidence>
<dbReference type="Proteomes" id="UP000219215">
    <property type="component" value="Chromosome DPRO"/>
</dbReference>
<dbReference type="SUPFAM" id="SSF47473">
    <property type="entry name" value="EF-hand"/>
    <property type="match status" value="1"/>
</dbReference>
<name>A0A2C8F7B2_9BACT</name>
<keyword evidence="1" id="KW-0732">Signal</keyword>
<feature type="signal peptide" evidence="1">
    <location>
        <begin position="1"/>
        <end position="20"/>
    </location>
</feature>
<dbReference type="InterPro" id="IPR002048">
    <property type="entry name" value="EF_hand_dom"/>
</dbReference>
<dbReference type="Gene3D" id="1.10.238.10">
    <property type="entry name" value="EF-hand"/>
    <property type="match status" value="1"/>
</dbReference>
<proteinExistence type="predicted"/>
<dbReference type="EMBL" id="LT907975">
    <property type="protein sequence ID" value="SOB58638.1"/>
    <property type="molecule type" value="Genomic_DNA"/>
</dbReference>
<evidence type="ECO:0000256" key="1">
    <source>
        <dbReference type="SAM" id="SignalP"/>
    </source>
</evidence>
<gene>
    <name evidence="3" type="ORF">DPRO_1738</name>
</gene>
<dbReference type="Pfam" id="PF13833">
    <property type="entry name" value="EF-hand_8"/>
    <property type="match status" value="1"/>
</dbReference>
<sequence>MKHLLMTICLMAALAMPAMADTNYDVCFSSLDIDGNGSISKSEFLIAFSDGDMGLFDEADGNEDGDVTHEEWEEFKAGKGFEEGDA</sequence>
<dbReference type="RefSeq" id="WP_097011657.1">
    <property type="nucleotide sequence ID" value="NZ_LT907975.1"/>
</dbReference>
<organism evidence="3 4">
    <name type="scientific">Pseudodesulfovibrio profundus</name>
    <dbReference type="NCBI Taxonomy" id="57320"/>
    <lineage>
        <taxon>Bacteria</taxon>
        <taxon>Pseudomonadati</taxon>
        <taxon>Thermodesulfobacteriota</taxon>
        <taxon>Desulfovibrionia</taxon>
        <taxon>Desulfovibrionales</taxon>
        <taxon>Desulfovibrionaceae</taxon>
    </lineage>
</organism>
<dbReference type="PROSITE" id="PS50222">
    <property type="entry name" value="EF_HAND_2"/>
    <property type="match status" value="1"/>
</dbReference>
<dbReference type="InterPro" id="IPR018247">
    <property type="entry name" value="EF_Hand_1_Ca_BS"/>
</dbReference>